<proteinExistence type="predicted"/>
<reference evidence="1 2" key="1">
    <citation type="journal article" date="2008" name="J. Bacteriol.">
        <title>'Candidatus Cloacamonas acidaminovorans': genome sequence reconstruction provides a first glimpse of a new bacterial division.</title>
        <authorList>
            <person name="Pelletier E."/>
            <person name="Kreimeyer A."/>
            <person name="Bocs S."/>
            <person name="Rouy Z."/>
            <person name="Gyapay G."/>
            <person name="Chouari R."/>
            <person name="Riviere D."/>
            <person name="Ganesan A."/>
            <person name="Daegelen P."/>
            <person name="Sghir A."/>
            <person name="Cohen G.N."/>
            <person name="Medigue C."/>
            <person name="Weissenbach J."/>
            <person name="Le Paslier D."/>
        </authorList>
    </citation>
    <scope>NUCLEOTIDE SEQUENCE [LARGE SCALE GENOMIC DNA]</scope>
    <source>
        <strain evidence="2">Evry</strain>
    </source>
</reference>
<dbReference type="AlphaFoldDB" id="B0VI00"/>
<protein>
    <submittedName>
        <fullName evidence="1">Uncharacterized protein</fullName>
    </submittedName>
</protein>
<sequence length="154" mass="17624">MHLLGVRVKNNAGYWSLNEYKFIYLSSYAQPAINSVCWYFSDSGANPDEVYTYAITNPAKDITVALDASIVHLQQDGEYQLVLYTINARGQKSMPEYKFFTADFSPNNVVLSINGTNLTLTSFIQIHYFPNINSIFRMGEGWEDDEWMISYSQV</sequence>
<organism evidence="1 2">
    <name type="scientific">Cloacimonas acidaminovorans (strain Evry)</name>
    <dbReference type="NCBI Taxonomy" id="459349"/>
    <lineage>
        <taxon>Bacteria</taxon>
        <taxon>Pseudomonadati</taxon>
        <taxon>Candidatus Cloacimonadota</taxon>
        <taxon>Candidatus Cloacimonadia</taxon>
        <taxon>Candidatus Cloacimonadales</taxon>
        <taxon>Candidatus Cloacimonadaceae</taxon>
        <taxon>Candidatus Cloacimonas</taxon>
    </lineage>
</organism>
<dbReference type="STRING" id="459349.CLOAM1109"/>
<evidence type="ECO:0000313" key="1">
    <source>
        <dbReference type="EMBL" id="CAO80971.1"/>
    </source>
</evidence>
<gene>
    <name evidence="1" type="ordered locus">CLOAM1109</name>
</gene>
<name>B0VI00_CLOAI</name>
<evidence type="ECO:0000313" key="2">
    <source>
        <dbReference type="Proteomes" id="UP000002019"/>
    </source>
</evidence>
<dbReference type="KEGG" id="caci:CLOAM1109"/>
<dbReference type="Proteomes" id="UP000002019">
    <property type="component" value="Chromosome"/>
</dbReference>
<keyword evidence="2" id="KW-1185">Reference proteome</keyword>
<dbReference type="HOGENOM" id="CLU_1701139_0_0_0"/>
<accession>B0VI00</accession>
<dbReference type="EMBL" id="CU466930">
    <property type="protein sequence ID" value="CAO80971.1"/>
    <property type="molecule type" value="Genomic_DNA"/>
</dbReference>